<accession>Q67W33</accession>
<reference evidence="3" key="2">
    <citation type="journal article" date="2008" name="Nucleic Acids Res.">
        <title>The rice annotation project database (RAP-DB): 2008 update.</title>
        <authorList>
            <consortium name="The rice annotation project (RAP)"/>
        </authorList>
    </citation>
    <scope>GENOME REANNOTATION</scope>
    <source>
        <strain evidence="3">cv. Nipponbare</strain>
    </source>
</reference>
<name>Q67W33_ORYSJ</name>
<evidence type="ECO:0000256" key="1">
    <source>
        <dbReference type="SAM" id="MobiDB-lite"/>
    </source>
</evidence>
<evidence type="ECO:0000313" key="2">
    <source>
        <dbReference type="EMBL" id="BAD37636.1"/>
    </source>
</evidence>
<dbReference type="AlphaFoldDB" id="Q67W33"/>
<feature type="region of interest" description="Disordered" evidence="1">
    <location>
        <begin position="83"/>
        <end position="110"/>
    </location>
</feature>
<organism evidence="2 3">
    <name type="scientific">Oryza sativa subsp. japonica</name>
    <name type="common">Rice</name>
    <dbReference type="NCBI Taxonomy" id="39947"/>
    <lineage>
        <taxon>Eukaryota</taxon>
        <taxon>Viridiplantae</taxon>
        <taxon>Streptophyta</taxon>
        <taxon>Embryophyta</taxon>
        <taxon>Tracheophyta</taxon>
        <taxon>Spermatophyta</taxon>
        <taxon>Magnoliopsida</taxon>
        <taxon>Liliopsida</taxon>
        <taxon>Poales</taxon>
        <taxon>Poaceae</taxon>
        <taxon>BOP clade</taxon>
        <taxon>Oryzoideae</taxon>
        <taxon>Oryzeae</taxon>
        <taxon>Oryzinae</taxon>
        <taxon>Oryza</taxon>
        <taxon>Oryza sativa</taxon>
    </lineage>
</organism>
<dbReference type="Proteomes" id="UP000000763">
    <property type="component" value="Chromosome 2"/>
</dbReference>
<protein>
    <submittedName>
        <fullName evidence="2">Uncharacterized protein</fullName>
    </submittedName>
</protein>
<proteinExistence type="predicted"/>
<dbReference type="EMBL" id="AP004180">
    <property type="protein sequence ID" value="BAD37636.1"/>
    <property type="molecule type" value="Genomic_DNA"/>
</dbReference>
<sequence>MIDLLSSLSKTNHSFAVAEGKPQLVSLAQAGNEISHESLKREGCFSCGVVAAFVFSVHRRQPLQPPLAVASSPTCAATSLGIAAPRRSPSTPPLPLLVAGKSPSSSSRLRRRSELVAGRLPSSFVVVPPLGEFVSSSPSRRCPRLVRPSPLAPVAVWSSALFR</sequence>
<evidence type="ECO:0000313" key="3">
    <source>
        <dbReference type="Proteomes" id="UP000000763"/>
    </source>
</evidence>
<reference evidence="3" key="1">
    <citation type="journal article" date="2005" name="Nature">
        <title>The map-based sequence of the rice genome.</title>
        <authorList>
            <consortium name="International rice genome sequencing project (IRGSP)"/>
            <person name="Matsumoto T."/>
            <person name="Wu J."/>
            <person name="Kanamori H."/>
            <person name="Katayose Y."/>
            <person name="Fujisawa M."/>
            <person name="Namiki N."/>
            <person name="Mizuno H."/>
            <person name="Yamamoto K."/>
            <person name="Antonio B.A."/>
            <person name="Baba T."/>
            <person name="Sakata K."/>
            <person name="Nagamura Y."/>
            <person name="Aoki H."/>
            <person name="Arikawa K."/>
            <person name="Arita K."/>
            <person name="Bito T."/>
            <person name="Chiden Y."/>
            <person name="Fujitsuka N."/>
            <person name="Fukunaka R."/>
            <person name="Hamada M."/>
            <person name="Harada C."/>
            <person name="Hayashi A."/>
            <person name="Hijishita S."/>
            <person name="Honda M."/>
            <person name="Hosokawa S."/>
            <person name="Ichikawa Y."/>
            <person name="Idonuma A."/>
            <person name="Iijima M."/>
            <person name="Ikeda M."/>
            <person name="Ikeno M."/>
            <person name="Ito K."/>
            <person name="Ito S."/>
            <person name="Ito T."/>
            <person name="Ito Y."/>
            <person name="Ito Y."/>
            <person name="Iwabuchi A."/>
            <person name="Kamiya K."/>
            <person name="Karasawa W."/>
            <person name="Kurita K."/>
            <person name="Katagiri S."/>
            <person name="Kikuta A."/>
            <person name="Kobayashi H."/>
            <person name="Kobayashi N."/>
            <person name="Machita K."/>
            <person name="Maehara T."/>
            <person name="Masukawa M."/>
            <person name="Mizubayashi T."/>
            <person name="Mukai Y."/>
            <person name="Nagasaki H."/>
            <person name="Nagata Y."/>
            <person name="Naito S."/>
            <person name="Nakashima M."/>
            <person name="Nakama Y."/>
            <person name="Nakamichi Y."/>
            <person name="Nakamura M."/>
            <person name="Meguro A."/>
            <person name="Negishi M."/>
            <person name="Ohta I."/>
            <person name="Ohta T."/>
            <person name="Okamoto M."/>
            <person name="Ono N."/>
            <person name="Saji S."/>
            <person name="Sakaguchi M."/>
            <person name="Sakai K."/>
            <person name="Shibata M."/>
            <person name="Shimokawa T."/>
            <person name="Song J."/>
            <person name="Takazaki Y."/>
            <person name="Terasawa K."/>
            <person name="Tsugane M."/>
            <person name="Tsuji K."/>
            <person name="Ueda S."/>
            <person name="Waki K."/>
            <person name="Yamagata H."/>
            <person name="Yamamoto M."/>
            <person name="Yamamoto S."/>
            <person name="Yamane H."/>
            <person name="Yoshiki S."/>
            <person name="Yoshihara R."/>
            <person name="Yukawa K."/>
            <person name="Zhong H."/>
            <person name="Yano M."/>
            <person name="Yuan Q."/>
            <person name="Ouyang S."/>
            <person name="Liu J."/>
            <person name="Jones K.M."/>
            <person name="Gansberger K."/>
            <person name="Moffat K."/>
            <person name="Hill J."/>
            <person name="Bera J."/>
            <person name="Fadrosh D."/>
            <person name="Jin S."/>
            <person name="Johri S."/>
            <person name="Kim M."/>
            <person name="Overton L."/>
            <person name="Reardon M."/>
            <person name="Tsitrin T."/>
            <person name="Vuong H."/>
            <person name="Weaver B."/>
            <person name="Ciecko A."/>
            <person name="Tallon L."/>
            <person name="Jackson J."/>
            <person name="Pai G."/>
            <person name="Aken S.V."/>
            <person name="Utterback T."/>
            <person name="Reidmuller S."/>
            <person name="Feldblyum T."/>
            <person name="Hsiao J."/>
            <person name="Zismann V."/>
            <person name="Iobst S."/>
            <person name="de Vazeille A.R."/>
            <person name="Buell C.R."/>
            <person name="Ying K."/>
            <person name="Li Y."/>
            <person name="Lu T."/>
            <person name="Huang Y."/>
            <person name="Zhao Q."/>
            <person name="Feng Q."/>
            <person name="Zhang L."/>
            <person name="Zhu J."/>
            <person name="Weng Q."/>
            <person name="Mu J."/>
            <person name="Lu Y."/>
            <person name="Fan D."/>
            <person name="Liu Y."/>
            <person name="Guan J."/>
            <person name="Zhang Y."/>
            <person name="Yu S."/>
            <person name="Liu X."/>
            <person name="Zhang Y."/>
            <person name="Hong G."/>
            <person name="Han B."/>
            <person name="Choisne N."/>
            <person name="Demange N."/>
            <person name="Orjeda G."/>
            <person name="Samain S."/>
            <person name="Cattolico L."/>
            <person name="Pelletier E."/>
            <person name="Couloux A."/>
            <person name="Segurens B."/>
            <person name="Wincker P."/>
            <person name="D'Hont A."/>
            <person name="Scarpelli C."/>
            <person name="Weissenbach J."/>
            <person name="Salanoubat M."/>
            <person name="Quetier F."/>
            <person name="Yu Y."/>
            <person name="Kim H.R."/>
            <person name="Rambo T."/>
            <person name="Currie J."/>
            <person name="Collura K."/>
            <person name="Luo M."/>
            <person name="Yang T."/>
            <person name="Ammiraju J.S.S."/>
            <person name="Engler F."/>
            <person name="Soderlund C."/>
            <person name="Wing R.A."/>
            <person name="Palmer L.E."/>
            <person name="de la Bastide M."/>
            <person name="Spiegel L."/>
            <person name="Nascimento L."/>
            <person name="Zutavern T."/>
            <person name="O'Shaughnessy A."/>
            <person name="Dike S."/>
            <person name="Dedhia N."/>
            <person name="Preston R."/>
            <person name="Balija V."/>
            <person name="McCombie W.R."/>
            <person name="Chow T."/>
            <person name="Chen H."/>
            <person name="Chung M."/>
            <person name="Chen C."/>
            <person name="Shaw J."/>
            <person name="Wu H."/>
            <person name="Hsiao K."/>
            <person name="Chao Y."/>
            <person name="Chu M."/>
            <person name="Cheng C."/>
            <person name="Hour A."/>
            <person name="Lee P."/>
            <person name="Lin S."/>
            <person name="Lin Y."/>
            <person name="Liou J."/>
            <person name="Liu S."/>
            <person name="Hsing Y."/>
            <person name="Raghuvanshi S."/>
            <person name="Mohanty A."/>
            <person name="Bharti A.K."/>
            <person name="Gaur A."/>
            <person name="Gupta V."/>
            <person name="Kumar D."/>
            <person name="Ravi V."/>
            <person name="Vij S."/>
            <person name="Kapur A."/>
            <person name="Khurana P."/>
            <person name="Khurana P."/>
            <person name="Khurana J.P."/>
            <person name="Tyagi A.K."/>
            <person name="Gaikwad K."/>
            <person name="Singh A."/>
            <person name="Dalal V."/>
            <person name="Srivastava S."/>
            <person name="Dixit A."/>
            <person name="Pal A.K."/>
            <person name="Ghazi I.A."/>
            <person name="Yadav M."/>
            <person name="Pandit A."/>
            <person name="Bhargava A."/>
            <person name="Sureshbabu K."/>
            <person name="Batra K."/>
            <person name="Sharma T.R."/>
            <person name="Mohapatra T."/>
            <person name="Singh N.K."/>
            <person name="Messing J."/>
            <person name="Nelson A.B."/>
            <person name="Fuks G."/>
            <person name="Kavchok S."/>
            <person name="Keizer G."/>
            <person name="Linton E."/>
            <person name="Llaca V."/>
            <person name="Song R."/>
            <person name="Tanyolac B."/>
            <person name="Young S."/>
            <person name="Ho-Il K."/>
            <person name="Hahn J.H."/>
            <person name="Sangsakoo G."/>
            <person name="Vanavichit A."/>
            <person name="de Mattos Luiz.A.T."/>
            <person name="Zimmer P.D."/>
            <person name="Malone G."/>
            <person name="Dellagostin O."/>
            <person name="de Oliveira A.C."/>
            <person name="Bevan M."/>
            <person name="Bancroft I."/>
            <person name="Minx P."/>
            <person name="Cordum H."/>
            <person name="Wilson R."/>
            <person name="Cheng Z."/>
            <person name="Jin W."/>
            <person name="Jiang J."/>
            <person name="Leong S.A."/>
            <person name="Iwama H."/>
            <person name="Gojobori T."/>
            <person name="Itoh T."/>
            <person name="Niimura Y."/>
            <person name="Fujii Y."/>
            <person name="Habara T."/>
            <person name="Sakai H."/>
            <person name="Sato Y."/>
            <person name="Wilson G."/>
            <person name="Kumar K."/>
            <person name="McCouch S."/>
            <person name="Juretic N."/>
            <person name="Hoen D."/>
            <person name="Wright S."/>
            <person name="Bruskiewich R."/>
            <person name="Bureau T."/>
            <person name="Miyao A."/>
            <person name="Hirochika H."/>
            <person name="Nishikawa T."/>
            <person name="Kadowaki K."/>
            <person name="Sugiura M."/>
            <person name="Burr B."/>
            <person name="Sasaki T."/>
        </authorList>
    </citation>
    <scope>NUCLEOTIDE SEQUENCE [LARGE SCALE GENOMIC DNA]</scope>
    <source>
        <strain evidence="3">cv. Nipponbare</strain>
    </source>
</reference>
<gene>
    <name evidence="2" type="primary">OJ1126_B05.20</name>
</gene>